<comment type="catalytic activity">
    <reaction evidence="5 6">
        <text>N-terminal L-alanyl-[ribosomal protein bS18] + acetyl-CoA = N-terminal N(alpha)-acetyl-L-alanyl-[ribosomal protein bS18] + CoA + H(+)</text>
        <dbReference type="Rhea" id="RHEA:43756"/>
        <dbReference type="Rhea" id="RHEA-COMP:10676"/>
        <dbReference type="Rhea" id="RHEA-COMP:10677"/>
        <dbReference type="ChEBI" id="CHEBI:15378"/>
        <dbReference type="ChEBI" id="CHEBI:57287"/>
        <dbReference type="ChEBI" id="CHEBI:57288"/>
        <dbReference type="ChEBI" id="CHEBI:64718"/>
        <dbReference type="ChEBI" id="CHEBI:83683"/>
        <dbReference type="EC" id="2.3.1.266"/>
    </reaction>
</comment>
<name>A0ABS5V3V7_9GAMM</name>
<keyword evidence="8" id="KW-0687">Ribonucleoprotein</keyword>
<keyword evidence="2 5" id="KW-0963">Cytoplasm</keyword>
<dbReference type="InterPro" id="IPR006464">
    <property type="entry name" value="AcTrfase_RimI/Ard1"/>
</dbReference>
<dbReference type="RefSeq" id="WP_214506836.1">
    <property type="nucleotide sequence ID" value="NZ_JAHEPS010000003.1"/>
</dbReference>
<dbReference type="PANTHER" id="PTHR43420:SF51">
    <property type="entry name" value="PEPTIDYL-LYSINE N-ACETYLTRANSFERASE YIAC"/>
    <property type="match status" value="1"/>
</dbReference>
<dbReference type="PANTHER" id="PTHR43420">
    <property type="entry name" value="ACETYLTRANSFERASE"/>
    <property type="match status" value="1"/>
</dbReference>
<keyword evidence="4 5" id="KW-0012">Acyltransferase</keyword>
<proteinExistence type="inferred from homology"/>
<evidence type="ECO:0000313" key="8">
    <source>
        <dbReference type="EMBL" id="MBT1444623.1"/>
    </source>
</evidence>
<evidence type="ECO:0000256" key="5">
    <source>
        <dbReference type="HAMAP-Rule" id="MF_02210"/>
    </source>
</evidence>
<evidence type="ECO:0000256" key="3">
    <source>
        <dbReference type="ARBA" id="ARBA00022679"/>
    </source>
</evidence>
<evidence type="ECO:0000256" key="1">
    <source>
        <dbReference type="ARBA" id="ARBA00005395"/>
    </source>
</evidence>
<comment type="similarity">
    <text evidence="1 5 6">Belongs to the acetyltransferase family. RimI subfamily.</text>
</comment>
<evidence type="ECO:0000259" key="7">
    <source>
        <dbReference type="PROSITE" id="PS51186"/>
    </source>
</evidence>
<dbReference type="CDD" id="cd04301">
    <property type="entry name" value="NAT_SF"/>
    <property type="match status" value="1"/>
</dbReference>
<dbReference type="InterPro" id="IPR043690">
    <property type="entry name" value="RimI"/>
</dbReference>
<dbReference type="EC" id="2.3.1.266" evidence="5 6"/>
<reference evidence="8 9" key="1">
    <citation type="submission" date="2021-05" db="EMBL/GenBank/DDBJ databases">
        <title>Shewanella sp. JM162201.</title>
        <authorList>
            <person name="Xu S."/>
            <person name="Li A."/>
        </authorList>
    </citation>
    <scope>NUCLEOTIDE SEQUENCE [LARGE SCALE GENOMIC DNA]</scope>
    <source>
        <strain evidence="8 9">JM162201</strain>
    </source>
</reference>
<comment type="caution">
    <text evidence="5">Lacks conserved residue(s) required for the propagation of feature annotation.</text>
</comment>
<gene>
    <name evidence="5 8" type="primary">rimI</name>
    <name evidence="8" type="ORF">KJI95_08810</name>
</gene>
<dbReference type="InterPro" id="IPR000182">
    <property type="entry name" value="GNAT_dom"/>
</dbReference>
<evidence type="ECO:0000256" key="6">
    <source>
        <dbReference type="RuleBase" id="RU363094"/>
    </source>
</evidence>
<keyword evidence="8" id="KW-0689">Ribosomal protein</keyword>
<evidence type="ECO:0000256" key="4">
    <source>
        <dbReference type="ARBA" id="ARBA00023315"/>
    </source>
</evidence>
<comment type="caution">
    <text evidence="8">The sequence shown here is derived from an EMBL/GenBank/DDBJ whole genome shotgun (WGS) entry which is preliminary data.</text>
</comment>
<sequence length="148" mass="16158">MELVTLTPVDTPLMAQIEAQAHSHPMTEGMLKDCFGPLYRVLGLKLDGELVGFAIVQQIVDEATLFDICIKPEMQGRGLGVRLMDHLIGEARDSGASVLMLEVRASNVAAIGLYRKLGFTEAGRRPNYYPLEGGAGREDALLMDLRLS</sequence>
<dbReference type="NCBIfam" id="TIGR01575">
    <property type="entry name" value="rimI"/>
    <property type="match status" value="1"/>
</dbReference>
<dbReference type="SUPFAM" id="SSF55729">
    <property type="entry name" value="Acyl-CoA N-acyltransferases (Nat)"/>
    <property type="match status" value="1"/>
</dbReference>
<feature type="active site" description="Proton acceptor" evidence="5">
    <location>
        <position position="102"/>
    </location>
</feature>
<dbReference type="InterPro" id="IPR050680">
    <property type="entry name" value="YpeA/RimI_acetyltransf"/>
</dbReference>
<keyword evidence="3 5" id="KW-0808">Transferase</keyword>
<feature type="binding site" evidence="5">
    <location>
        <position position="107"/>
    </location>
    <ligand>
        <name>acetyl-CoA</name>
        <dbReference type="ChEBI" id="CHEBI:57288"/>
    </ligand>
</feature>
<keyword evidence="9" id="KW-1185">Reference proteome</keyword>
<dbReference type="HAMAP" id="MF_02210">
    <property type="entry name" value="RimI"/>
    <property type="match status" value="1"/>
</dbReference>
<evidence type="ECO:0000313" key="9">
    <source>
        <dbReference type="Proteomes" id="UP001195903"/>
    </source>
</evidence>
<feature type="domain" description="N-acetyltransferase" evidence="7">
    <location>
        <begin position="1"/>
        <end position="148"/>
    </location>
</feature>
<dbReference type="Gene3D" id="3.40.630.30">
    <property type="match status" value="1"/>
</dbReference>
<comment type="function">
    <text evidence="5 6">Acetylates the N-terminal alanine of ribosomal protein bS18.</text>
</comment>
<evidence type="ECO:0000256" key="2">
    <source>
        <dbReference type="ARBA" id="ARBA00022490"/>
    </source>
</evidence>
<dbReference type="Proteomes" id="UP001195903">
    <property type="component" value="Unassembled WGS sequence"/>
</dbReference>
<dbReference type="InterPro" id="IPR016181">
    <property type="entry name" value="Acyl_CoA_acyltransferase"/>
</dbReference>
<feature type="active site" description="Proton donor" evidence="5">
    <location>
        <position position="114"/>
    </location>
</feature>
<accession>A0ABS5V3V7</accession>
<dbReference type="PROSITE" id="PS51186">
    <property type="entry name" value="GNAT"/>
    <property type="match status" value="1"/>
</dbReference>
<protein>
    <recommendedName>
        <fullName evidence="5 6">[Ribosomal protein bS18]-alanine N-acetyltransferase</fullName>
        <ecNumber evidence="5 6">2.3.1.266</ecNumber>
    </recommendedName>
</protein>
<organism evidence="8 9">
    <name type="scientific">Shewanella jiangmenensis</name>
    <dbReference type="NCBI Taxonomy" id="2837387"/>
    <lineage>
        <taxon>Bacteria</taxon>
        <taxon>Pseudomonadati</taxon>
        <taxon>Pseudomonadota</taxon>
        <taxon>Gammaproteobacteria</taxon>
        <taxon>Alteromonadales</taxon>
        <taxon>Shewanellaceae</taxon>
        <taxon>Shewanella</taxon>
    </lineage>
</organism>
<comment type="subcellular location">
    <subcellularLocation>
        <location evidence="5 6">Cytoplasm</location>
    </subcellularLocation>
</comment>
<dbReference type="EMBL" id="JAHEPS010000003">
    <property type="protein sequence ID" value="MBT1444623.1"/>
    <property type="molecule type" value="Genomic_DNA"/>
</dbReference>
<dbReference type="Pfam" id="PF00583">
    <property type="entry name" value="Acetyltransf_1"/>
    <property type="match status" value="1"/>
</dbReference>
<dbReference type="GO" id="GO:0005840">
    <property type="term" value="C:ribosome"/>
    <property type="evidence" value="ECO:0007669"/>
    <property type="project" value="UniProtKB-KW"/>
</dbReference>